<dbReference type="RefSeq" id="WP_311333005.1">
    <property type="nucleotide sequence ID" value="NZ_JAVRHZ010000004.1"/>
</dbReference>
<comment type="caution">
    <text evidence="2">The sequence shown here is derived from an EMBL/GenBank/DDBJ whole genome shotgun (WGS) entry which is preliminary data.</text>
</comment>
<dbReference type="InterPro" id="IPR009695">
    <property type="entry name" value="Diacylglyc_glucosyltr_N"/>
</dbReference>
<dbReference type="EMBL" id="JAVRHZ010000004">
    <property type="protein sequence ID" value="MDT0556052.1"/>
    <property type="molecule type" value="Genomic_DNA"/>
</dbReference>
<gene>
    <name evidence="2" type="ORF">RM538_08560</name>
</gene>
<dbReference type="SUPFAM" id="SSF53756">
    <property type="entry name" value="UDP-Glycosyltransferase/glycogen phosphorylase"/>
    <property type="match status" value="1"/>
</dbReference>
<reference evidence="2 3" key="1">
    <citation type="submission" date="2023-09" db="EMBL/GenBank/DDBJ databases">
        <authorList>
            <person name="Rey-Velasco X."/>
        </authorList>
    </citation>
    <scope>NUCLEOTIDE SEQUENCE [LARGE SCALE GENOMIC DNA]</scope>
    <source>
        <strain evidence="2 3">W242</strain>
    </source>
</reference>
<accession>A0ABU2YE92</accession>
<sequence>MNTSKNIVLVVPDGVGIKNYLYSRVFKDFDGTITLFHSFDDTTLNTIKSEINIEKEVRLEPYTSSFKETFLKELICYCRLSYNAKKVTNKSILKFWKKKKHNLKNRLFYSFIPLVSTLFKKYSSIEKLEKRYYNTLAKNPLYKSTIETFRKDIPTFIFCTHQRAMEVPTIFAAARSLNIPTATVIYSWDNIPKARLALKSDYYFVWSKYMKQELQLFYPEIKEKQIKVTGTPQFEFYFDSENIIEKQTFFKYYGFDTQKKLICFSGDDVRTSPYDPFYLNDIATAIEKSSMVKDIQIVFRRCPVDTSGRYDWVLKKFPELIKECPPLWNYNKKVWSAVYPTKDDIKLLVSLAYYSELVINVGSTMAFDFGMFNKPCIYINYDTKKDSNWSVRTIYNYQHFRSMPSEDVVYWFSNKEDIVPKISEAIEKPNTNIDKWFKTIVDFPKDASIHISKTIQSCM</sequence>
<keyword evidence="3" id="KW-1185">Reference proteome</keyword>
<dbReference type="Pfam" id="PF06925">
    <property type="entry name" value="MGDG_synth"/>
    <property type="match status" value="1"/>
</dbReference>
<organism evidence="2 3">
    <name type="scientific">Patiriisocius hiemis</name>
    <dbReference type="NCBI Taxonomy" id="3075604"/>
    <lineage>
        <taxon>Bacteria</taxon>
        <taxon>Pseudomonadati</taxon>
        <taxon>Bacteroidota</taxon>
        <taxon>Flavobacteriia</taxon>
        <taxon>Flavobacteriales</taxon>
        <taxon>Flavobacteriaceae</taxon>
        <taxon>Patiriisocius</taxon>
    </lineage>
</organism>
<evidence type="ECO:0000313" key="2">
    <source>
        <dbReference type="EMBL" id="MDT0556052.1"/>
    </source>
</evidence>
<evidence type="ECO:0000259" key="1">
    <source>
        <dbReference type="Pfam" id="PF06925"/>
    </source>
</evidence>
<dbReference type="Proteomes" id="UP001254488">
    <property type="component" value="Unassembled WGS sequence"/>
</dbReference>
<proteinExistence type="predicted"/>
<name>A0ABU2YE92_9FLAO</name>
<protein>
    <submittedName>
        <fullName evidence="2">UDP-glycosyltransferase</fullName>
    </submittedName>
</protein>
<evidence type="ECO:0000313" key="3">
    <source>
        <dbReference type="Proteomes" id="UP001254488"/>
    </source>
</evidence>
<feature type="domain" description="Diacylglycerol glucosyltransferase N-terminal" evidence="1">
    <location>
        <begin position="94"/>
        <end position="232"/>
    </location>
</feature>